<dbReference type="EMBL" id="BNCD01000002">
    <property type="protein sequence ID" value="GHH73229.1"/>
    <property type="molecule type" value="Genomic_DNA"/>
</dbReference>
<comment type="caution">
    <text evidence="1">The sequence shown here is derived from an EMBL/GenBank/DDBJ whole genome shotgun (WGS) entry which is preliminary data.</text>
</comment>
<proteinExistence type="predicted"/>
<organism evidence="1 2">
    <name type="scientific">Streptomyces sulfonofaciens</name>
    <dbReference type="NCBI Taxonomy" id="68272"/>
    <lineage>
        <taxon>Bacteria</taxon>
        <taxon>Bacillati</taxon>
        <taxon>Actinomycetota</taxon>
        <taxon>Actinomycetes</taxon>
        <taxon>Kitasatosporales</taxon>
        <taxon>Streptomycetaceae</taxon>
        <taxon>Streptomyces</taxon>
    </lineage>
</organism>
<evidence type="ECO:0000313" key="2">
    <source>
        <dbReference type="Proteomes" id="UP000603708"/>
    </source>
</evidence>
<protein>
    <submittedName>
        <fullName evidence="1">Uncharacterized protein</fullName>
    </submittedName>
</protein>
<gene>
    <name evidence="1" type="ORF">GCM10018793_11570</name>
</gene>
<name>A0A919FWI4_9ACTN</name>
<reference evidence="1" key="2">
    <citation type="submission" date="2020-09" db="EMBL/GenBank/DDBJ databases">
        <authorList>
            <person name="Sun Q."/>
            <person name="Ohkuma M."/>
        </authorList>
    </citation>
    <scope>NUCLEOTIDE SEQUENCE</scope>
    <source>
        <strain evidence="1">JCM 5069</strain>
    </source>
</reference>
<keyword evidence="2" id="KW-1185">Reference proteome</keyword>
<evidence type="ECO:0000313" key="1">
    <source>
        <dbReference type="EMBL" id="GHH73229.1"/>
    </source>
</evidence>
<dbReference type="Proteomes" id="UP000603708">
    <property type="component" value="Unassembled WGS sequence"/>
</dbReference>
<accession>A0A919FWI4</accession>
<sequence length="143" mass="15112">MARVVVGRSDTELCVVMAARYGSASGRPRGASPVSVLPCATVCAPTCGGRVVPRVAPGWYREGMPSLNVSFTDEELEGVRAAAAAEGKSLKQYLHDLGVREHQRKQFVAGALAWGEKLSAEFDEAFPDELPPSRRGGRGAAVA</sequence>
<reference evidence="1" key="1">
    <citation type="journal article" date="2014" name="Int. J. Syst. Evol. Microbiol.">
        <title>Complete genome sequence of Corynebacterium casei LMG S-19264T (=DSM 44701T), isolated from a smear-ripened cheese.</title>
        <authorList>
            <consortium name="US DOE Joint Genome Institute (JGI-PGF)"/>
            <person name="Walter F."/>
            <person name="Albersmeier A."/>
            <person name="Kalinowski J."/>
            <person name="Ruckert C."/>
        </authorList>
    </citation>
    <scope>NUCLEOTIDE SEQUENCE</scope>
    <source>
        <strain evidence="1">JCM 5069</strain>
    </source>
</reference>
<dbReference type="AlphaFoldDB" id="A0A919FWI4"/>